<gene>
    <name evidence="2" type="ORF">B0H17DRAFT_1206493</name>
</gene>
<feature type="compositionally biased region" description="Low complexity" evidence="1">
    <location>
        <begin position="449"/>
        <end position="462"/>
    </location>
</feature>
<name>A0AAD7D4T5_MYCRO</name>
<proteinExistence type="predicted"/>
<dbReference type="Proteomes" id="UP001221757">
    <property type="component" value="Unassembled WGS sequence"/>
</dbReference>
<comment type="caution">
    <text evidence="2">The sequence shown here is derived from an EMBL/GenBank/DDBJ whole genome shotgun (WGS) entry which is preliminary data.</text>
</comment>
<evidence type="ECO:0000313" key="3">
    <source>
        <dbReference type="Proteomes" id="UP001221757"/>
    </source>
</evidence>
<evidence type="ECO:0000313" key="2">
    <source>
        <dbReference type="EMBL" id="KAJ7679581.1"/>
    </source>
</evidence>
<feature type="compositionally biased region" description="Polar residues" evidence="1">
    <location>
        <begin position="341"/>
        <end position="353"/>
    </location>
</feature>
<feature type="compositionally biased region" description="Low complexity" evidence="1">
    <location>
        <begin position="489"/>
        <end position="503"/>
    </location>
</feature>
<feature type="compositionally biased region" description="Basic residues" evidence="1">
    <location>
        <begin position="362"/>
        <end position="373"/>
    </location>
</feature>
<feature type="region of interest" description="Disordered" evidence="1">
    <location>
        <begin position="434"/>
        <end position="463"/>
    </location>
</feature>
<keyword evidence="3" id="KW-1185">Reference proteome</keyword>
<feature type="compositionally biased region" description="Basic residues" evidence="1">
    <location>
        <begin position="383"/>
        <end position="393"/>
    </location>
</feature>
<feature type="compositionally biased region" description="Basic residues" evidence="1">
    <location>
        <begin position="287"/>
        <end position="301"/>
    </location>
</feature>
<sequence length="531" mass="58008">MLSYRCSPLAPIHRRRPRLPPQPLWKLAAPLHTRSGYPAIEKRYAKDTAVDVHDVPSSPAHTTSLGVARRLPTRRPRVPITTALPIPRSRLINPAYLWIAQRGTHTPPPGIDVPHLARPHPSLKHTTHARAGITRTLGAPPPPNRELILRTTRRHPLARISASTASSASPSLSACPPCRCSTIRLGMHDGRGQHARRDLRAAQDTPRARLSTANVFISAYTVSSVSSGPCRCSPAHPGSLLVQRPSAPAVLKASILSPSPRRPPPSPTLPRIKKKAPPTNKKWPPTQKRRRKRKIKRRMHHPPLLLDHLVVLAQRGAEDDARHANHARQATHTPNLPPRRSSLNTAHCPSSADTAGPLVRGLRNHRLRTRRSRSSSPPGAARLHGRSRSRPHPHSTIDWDWAPTKLCLHPCLRRYDTHAALLDSQLAHDPHERRVPVPVLHPPPPCLGTRGNSSSPRTRTSSAPVYLDSTSALSAASSVHGTVPSPHSAADAETAPAAAAAHVRAPRVCHAKISVRPSLAARSSRARHPQR</sequence>
<dbReference type="AlphaFoldDB" id="A0AAD7D4T5"/>
<organism evidence="2 3">
    <name type="scientific">Mycena rosella</name>
    <name type="common">Pink bonnet</name>
    <name type="synonym">Agaricus rosellus</name>
    <dbReference type="NCBI Taxonomy" id="1033263"/>
    <lineage>
        <taxon>Eukaryota</taxon>
        <taxon>Fungi</taxon>
        <taxon>Dikarya</taxon>
        <taxon>Basidiomycota</taxon>
        <taxon>Agaricomycotina</taxon>
        <taxon>Agaricomycetes</taxon>
        <taxon>Agaricomycetidae</taxon>
        <taxon>Agaricales</taxon>
        <taxon>Marasmiineae</taxon>
        <taxon>Mycenaceae</taxon>
        <taxon>Mycena</taxon>
    </lineage>
</organism>
<evidence type="ECO:0000256" key="1">
    <source>
        <dbReference type="SAM" id="MobiDB-lite"/>
    </source>
</evidence>
<feature type="region of interest" description="Disordered" evidence="1">
    <location>
        <begin position="318"/>
        <end position="396"/>
    </location>
</feature>
<accession>A0AAD7D4T5</accession>
<protein>
    <submittedName>
        <fullName evidence="2">Uncharacterized protein</fullName>
    </submittedName>
</protein>
<reference evidence="2" key="1">
    <citation type="submission" date="2023-03" db="EMBL/GenBank/DDBJ databases">
        <title>Massive genome expansion in bonnet fungi (Mycena s.s.) driven by repeated elements and novel gene families across ecological guilds.</title>
        <authorList>
            <consortium name="Lawrence Berkeley National Laboratory"/>
            <person name="Harder C.B."/>
            <person name="Miyauchi S."/>
            <person name="Viragh M."/>
            <person name="Kuo A."/>
            <person name="Thoen E."/>
            <person name="Andreopoulos B."/>
            <person name="Lu D."/>
            <person name="Skrede I."/>
            <person name="Drula E."/>
            <person name="Henrissat B."/>
            <person name="Morin E."/>
            <person name="Kohler A."/>
            <person name="Barry K."/>
            <person name="LaButti K."/>
            <person name="Morin E."/>
            <person name="Salamov A."/>
            <person name="Lipzen A."/>
            <person name="Mereny Z."/>
            <person name="Hegedus B."/>
            <person name="Baldrian P."/>
            <person name="Stursova M."/>
            <person name="Weitz H."/>
            <person name="Taylor A."/>
            <person name="Grigoriev I.V."/>
            <person name="Nagy L.G."/>
            <person name="Martin F."/>
            <person name="Kauserud H."/>
        </authorList>
    </citation>
    <scope>NUCLEOTIDE SEQUENCE</scope>
    <source>
        <strain evidence="2">CBHHK067</strain>
    </source>
</reference>
<feature type="region of interest" description="Disordered" evidence="1">
    <location>
        <begin position="478"/>
        <end position="503"/>
    </location>
</feature>
<feature type="region of interest" description="Disordered" evidence="1">
    <location>
        <begin position="254"/>
        <end position="302"/>
    </location>
</feature>
<dbReference type="EMBL" id="JARKIE010000130">
    <property type="protein sequence ID" value="KAJ7679581.1"/>
    <property type="molecule type" value="Genomic_DNA"/>
</dbReference>